<comment type="caution">
    <text evidence="2">The sequence shown here is derived from an EMBL/GenBank/DDBJ whole genome shotgun (WGS) entry which is preliminary data.</text>
</comment>
<reference evidence="2" key="1">
    <citation type="submission" date="2020-05" db="EMBL/GenBank/DDBJ databases">
        <title>Mycena genomes resolve the evolution of fungal bioluminescence.</title>
        <authorList>
            <person name="Tsai I.J."/>
        </authorList>
    </citation>
    <scope>NUCLEOTIDE SEQUENCE</scope>
    <source>
        <strain evidence="2">CCC161011</strain>
    </source>
</reference>
<keyword evidence="3" id="KW-1185">Reference proteome</keyword>
<accession>A0A8H7CFN2</accession>
<dbReference type="OrthoDB" id="3256525at2759"/>
<dbReference type="Proteomes" id="UP000620124">
    <property type="component" value="Unassembled WGS sequence"/>
</dbReference>
<proteinExistence type="predicted"/>
<evidence type="ECO:0000313" key="3">
    <source>
        <dbReference type="Proteomes" id="UP000620124"/>
    </source>
</evidence>
<dbReference type="AlphaFoldDB" id="A0A8H7CFN2"/>
<gene>
    <name evidence="2" type="ORF">MVEN_02328200</name>
</gene>
<dbReference type="EMBL" id="JACAZI010000028">
    <property type="protein sequence ID" value="KAF7333718.1"/>
    <property type="molecule type" value="Genomic_DNA"/>
</dbReference>
<dbReference type="SUPFAM" id="SSF52047">
    <property type="entry name" value="RNI-like"/>
    <property type="match status" value="1"/>
</dbReference>
<evidence type="ECO:0000313" key="2">
    <source>
        <dbReference type="EMBL" id="KAF7333718.1"/>
    </source>
</evidence>
<sequence length="463" mass="52093">MKPVASCSWLFHFLHLTTDLFENIQVAKKLQVTGRPHRENHDGAGDSDFYLPRCSYLDRPMDPAGSAGSLPPETWLYIYRLATSDASPLALCNADRFQYFCITDPLKDVEHFWRDAYSFALVCKLWNSIATELLYENIRVDDRFDALCTSLRRPGHGVLVRSVRLSPTRLDQNCIILPLCPRLQVIVKPPATREDVVQFRTLNGDNDTALSHRLPFHLWKMPFQFLKHIYWAPTPLDSALLYNLIWVAPHIEYMFLSSSTVSATGSEACAFSPFGNLQHIKFVSASASLTGSILKAPQHNFTRLNCSPAIFTLADAPVFPTLSVLELLGSHSTRHSRALGGADSSRSTIPFAAIFSCCPRLRELCYDVWNGLSALGPRSEHPPPPLSCIRLHSAATIVQDWSSFQRHFRLFVAPDFPRFKRLVLHGNWHSVIDMPTGVNTLTPFLNNLRAQGCQVEFPEGCLL</sequence>
<evidence type="ECO:0008006" key="4">
    <source>
        <dbReference type="Google" id="ProtNLM"/>
    </source>
</evidence>
<keyword evidence="1" id="KW-0732">Signal</keyword>
<organism evidence="2 3">
    <name type="scientific">Mycena venus</name>
    <dbReference type="NCBI Taxonomy" id="2733690"/>
    <lineage>
        <taxon>Eukaryota</taxon>
        <taxon>Fungi</taxon>
        <taxon>Dikarya</taxon>
        <taxon>Basidiomycota</taxon>
        <taxon>Agaricomycotina</taxon>
        <taxon>Agaricomycetes</taxon>
        <taxon>Agaricomycetidae</taxon>
        <taxon>Agaricales</taxon>
        <taxon>Marasmiineae</taxon>
        <taxon>Mycenaceae</taxon>
        <taxon>Mycena</taxon>
    </lineage>
</organism>
<name>A0A8H7CFN2_9AGAR</name>
<evidence type="ECO:0000256" key="1">
    <source>
        <dbReference type="SAM" id="SignalP"/>
    </source>
</evidence>
<feature type="signal peptide" evidence="1">
    <location>
        <begin position="1"/>
        <end position="19"/>
    </location>
</feature>
<feature type="chain" id="PRO_5034142271" description="F-box domain-containing protein" evidence="1">
    <location>
        <begin position="20"/>
        <end position="463"/>
    </location>
</feature>
<protein>
    <recommendedName>
        <fullName evidence="4">F-box domain-containing protein</fullName>
    </recommendedName>
</protein>